<sequence length="195" mass="20360">MIAAVAALAVMFATGCAPRESSLSQGGGNEGGDDTLQISWSVTSDCESCHTREAAAPADATSLHAVHASSSCLSCHDDEQGLAKAHEGYEEKDPASKLKKTDVADESCLASGCHDQTVLAEATAGETVLTDTKGTVVNPHDLPIHEDHAKGVRCASCHKMHGEGSIEADAVYQASKATCLSCHHNEVYECHTCHT</sequence>
<dbReference type="InterPro" id="IPR036280">
    <property type="entry name" value="Multihaem_cyt_sf"/>
</dbReference>
<accession>A0A2K2UE76</accession>
<dbReference type="AlphaFoldDB" id="A0A2K2UE76"/>
<reference evidence="2" key="1">
    <citation type="submission" date="2018-01" db="EMBL/GenBank/DDBJ databases">
        <title>Rubneribacter badeniensis gen. nov., sp. nov., and Colonibacter rubneri, gen. nov., sp. nov., WGS of new members of the Eggerthellaceae.</title>
        <authorList>
            <person name="Danylec N."/>
            <person name="Stoll D.A."/>
            <person name="Doetsch A."/>
            <person name="Kulling S.E."/>
            <person name="Huch M."/>
        </authorList>
    </citation>
    <scope>NUCLEOTIDE SEQUENCE [LARGE SCALE GENOMIC DNA]</scope>
    <source>
        <strain evidence="2">ResAG-96</strain>
    </source>
</reference>
<evidence type="ECO:0000313" key="1">
    <source>
        <dbReference type="EMBL" id="PNV68637.1"/>
    </source>
</evidence>
<gene>
    <name evidence="1" type="ORF">C2L71_01225</name>
</gene>
<evidence type="ECO:0000313" key="2">
    <source>
        <dbReference type="Proteomes" id="UP000236197"/>
    </source>
</evidence>
<dbReference type="SUPFAM" id="SSF48695">
    <property type="entry name" value="Multiheme cytochromes"/>
    <property type="match status" value="1"/>
</dbReference>
<keyword evidence="2" id="KW-1185">Reference proteome</keyword>
<proteinExistence type="predicted"/>
<organism evidence="1 2">
    <name type="scientific">Enteroscipio rubneri</name>
    <dbReference type="NCBI Taxonomy" id="2070686"/>
    <lineage>
        <taxon>Bacteria</taxon>
        <taxon>Bacillati</taxon>
        <taxon>Actinomycetota</taxon>
        <taxon>Coriobacteriia</taxon>
        <taxon>Eggerthellales</taxon>
        <taxon>Eggerthellaceae</taxon>
        <taxon>Enteroscipio</taxon>
    </lineage>
</organism>
<comment type="caution">
    <text evidence="1">The sequence shown here is derived from an EMBL/GenBank/DDBJ whole genome shotgun (WGS) entry which is preliminary data.</text>
</comment>
<dbReference type="EMBL" id="PPEK01000001">
    <property type="protein sequence ID" value="PNV68637.1"/>
    <property type="molecule type" value="Genomic_DNA"/>
</dbReference>
<dbReference type="Proteomes" id="UP000236197">
    <property type="component" value="Unassembled WGS sequence"/>
</dbReference>
<protein>
    <submittedName>
        <fullName evidence="1">Uncharacterized protein</fullName>
    </submittedName>
</protein>
<name>A0A2K2UE76_9ACTN</name>